<keyword evidence="1 2" id="KW-0732">Signal</keyword>
<dbReference type="PROSITE" id="PS51257">
    <property type="entry name" value="PROKAR_LIPOPROTEIN"/>
    <property type="match status" value="1"/>
</dbReference>
<dbReference type="Proteomes" id="UP001284601">
    <property type="component" value="Unassembled WGS sequence"/>
</dbReference>
<evidence type="ECO:0000313" key="5">
    <source>
        <dbReference type="Proteomes" id="UP001284601"/>
    </source>
</evidence>
<comment type="caution">
    <text evidence="4">The sequence shown here is derived from an EMBL/GenBank/DDBJ whole genome shotgun (WGS) entry which is preliminary data.</text>
</comment>
<dbReference type="Pfam" id="PF00497">
    <property type="entry name" value="SBP_bac_3"/>
    <property type="match status" value="1"/>
</dbReference>
<organism evidence="4 5">
    <name type="scientific">Conexibacter stalactiti</name>
    <dbReference type="NCBI Taxonomy" id="1940611"/>
    <lineage>
        <taxon>Bacteria</taxon>
        <taxon>Bacillati</taxon>
        <taxon>Actinomycetota</taxon>
        <taxon>Thermoleophilia</taxon>
        <taxon>Solirubrobacterales</taxon>
        <taxon>Conexibacteraceae</taxon>
        <taxon>Conexibacter</taxon>
    </lineage>
</organism>
<dbReference type="PANTHER" id="PTHR35936:SF17">
    <property type="entry name" value="ARGININE-BINDING EXTRACELLULAR PROTEIN ARTP"/>
    <property type="match status" value="1"/>
</dbReference>
<dbReference type="EMBL" id="JAWSTH010000026">
    <property type="protein sequence ID" value="MDW5595069.1"/>
    <property type="molecule type" value="Genomic_DNA"/>
</dbReference>
<feature type="chain" id="PRO_5045213910" evidence="2">
    <location>
        <begin position="29"/>
        <end position="300"/>
    </location>
</feature>
<dbReference type="InterPro" id="IPR001638">
    <property type="entry name" value="Solute-binding_3/MltF_N"/>
</dbReference>
<dbReference type="Gene3D" id="3.40.190.10">
    <property type="entry name" value="Periplasmic binding protein-like II"/>
    <property type="match status" value="2"/>
</dbReference>
<feature type="domain" description="Solute-binding protein family 3/N-terminal" evidence="3">
    <location>
        <begin position="65"/>
        <end position="292"/>
    </location>
</feature>
<dbReference type="SUPFAM" id="SSF53850">
    <property type="entry name" value="Periplasmic binding protein-like II"/>
    <property type="match status" value="1"/>
</dbReference>
<evidence type="ECO:0000313" key="4">
    <source>
        <dbReference type="EMBL" id="MDW5595069.1"/>
    </source>
</evidence>
<dbReference type="RefSeq" id="WP_318597403.1">
    <property type="nucleotide sequence ID" value="NZ_JAWSTH010000026.1"/>
</dbReference>
<reference evidence="4 5" key="2">
    <citation type="submission" date="2023-10" db="EMBL/GenBank/DDBJ databases">
        <authorList>
            <person name="Han X.F."/>
        </authorList>
    </citation>
    <scope>NUCLEOTIDE SEQUENCE [LARGE SCALE GENOMIC DNA]</scope>
    <source>
        <strain evidence="4 5">KCTC 39840</strain>
    </source>
</reference>
<keyword evidence="5" id="KW-1185">Reference proteome</keyword>
<evidence type="ECO:0000259" key="3">
    <source>
        <dbReference type="SMART" id="SM00062"/>
    </source>
</evidence>
<gene>
    <name evidence="4" type="ORF">R7226_12010</name>
</gene>
<sequence>MRRTLPGRRLRRLGLTFSALAGSAVLLAACGSDDDGGAATAAAGTTAASATCTPAHRFDTVEPGKLTIAVAPALPYVQIDGDELIGVDGAVVSAIAERECLELELQRFPGSAGALPAMESGRADIVTGGWYRTPERLASKTLGVTEPVYFDFTAFVAKEPVDRLDQLDGETVAIGSGQLWTEQIERVLGRDAVKLFQSTAEVFQDVADGRAKAGVMGSGEAGYYVQQKPAARLVVTPAAPDPSFPSSEAINGVTLLHDKANSALTTALDEDIAALREDGTVQSALDRYGLRAPINFSGQR</sequence>
<protein>
    <submittedName>
        <fullName evidence="4">Transporter substrate-binding domain-containing protein</fullName>
    </submittedName>
</protein>
<name>A0ABU4HSN2_9ACTN</name>
<feature type="signal peptide" evidence="2">
    <location>
        <begin position="1"/>
        <end position="28"/>
    </location>
</feature>
<reference evidence="5" key="1">
    <citation type="submission" date="2023-07" db="EMBL/GenBank/DDBJ databases">
        <title>Conexibacter stalactiti sp. nov., isolated from stalactites in a lava cave and emended description of the genus Conexibacter.</title>
        <authorList>
            <person name="Lee S.D."/>
        </authorList>
    </citation>
    <scope>NUCLEOTIDE SEQUENCE [LARGE SCALE GENOMIC DNA]</scope>
    <source>
        <strain evidence="5">KCTC 39840</strain>
    </source>
</reference>
<dbReference type="PANTHER" id="PTHR35936">
    <property type="entry name" value="MEMBRANE-BOUND LYTIC MUREIN TRANSGLYCOSYLASE F"/>
    <property type="match status" value="1"/>
</dbReference>
<evidence type="ECO:0000256" key="2">
    <source>
        <dbReference type="SAM" id="SignalP"/>
    </source>
</evidence>
<evidence type="ECO:0000256" key="1">
    <source>
        <dbReference type="ARBA" id="ARBA00022729"/>
    </source>
</evidence>
<proteinExistence type="predicted"/>
<dbReference type="SMART" id="SM00062">
    <property type="entry name" value="PBPb"/>
    <property type="match status" value="1"/>
</dbReference>
<accession>A0ABU4HSN2</accession>